<evidence type="ECO:0000256" key="1">
    <source>
        <dbReference type="SAM" id="SignalP"/>
    </source>
</evidence>
<feature type="chain" id="PRO_5041986943" evidence="1">
    <location>
        <begin position="20"/>
        <end position="177"/>
    </location>
</feature>
<protein>
    <submittedName>
        <fullName evidence="2">Uncharacterized protein</fullName>
    </submittedName>
</protein>
<comment type="caution">
    <text evidence="2">The sequence shown here is derived from an EMBL/GenBank/DDBJ whole genome shotgun (WGS) entry which is preliminary data.</text>
</comment>
<keyword evidence="1" id="KW-0732">Signal</keyword>
<proteinExistence type="predicted"/>
<organism evidence="2 3">
    <name type="scientific">Talaromyces proteolyticus</name>
    <dbReference type="NCBI Taxonomy" id="1131652"/>
    <lineage>
        <taxon>Eukaryota</taxon>
        <taxon>Fungi</taxon>
        <taxon>Dikarya</taxon>
        <taxon>Ascomycota</taxon>
        <taxon>Pezizomycotina</taxon>
        <taxon>Eurotiomycetes</taxon>
        <taxon>Eurotiomycetidae</taxon>
        <taxon>Eurotiales</taxon>
        <taxon>Trichocomaceae</taxon>
        <taxon>Talaromyces</taxon>
        <taxon>Talaromyces sect. Bacilispori</taxon>
    </lineage>
</organism>
<evidence type="ECO:0000313" key="2">
    <source>
        <dbReference type="EMBL" id="KAH8692248.1"/>
    </source>
</evidence>
<gene>
    <name evidence="2" type="ORF">BGW36DRAFT_410716</name>
</gene>
<accession>A0AAD4PWA8</accession>
<evidence type="ECO:0000313" key="3">
    <source>
        <dbReference type="Proteomes" id="UP001201262"/>
    </source>
</evidence>
<name>A0AAD4PWA8_9EURO</name>
<sequence length="177" mass="19022">MHSHHLLTLLLTSTPLTLSQQITQPPSVSEYTTALHIDNIRRDPSNTHASLSSADALSYCQLSEPGCTNQLNIYSNCQSTELLHGHLRVRCLLRESRRAAVESGGYNEYNNRRRKRGDSDTGLSGVGCWAFGDAGGDDDYGINTDGAVCGISWDTDDTGRSGGVDEFGGCGGLGVEE</sequence>
<dbReference type="Proteomes" id="UP001201262">
    <property type="component" value="Unassembled WGS sequence"/>
</dbReference>
<reference evidence="2" key="1">
    <citation type="submission" date="2021-12" db="EMBL/GenBank/DDBJ databases">
        <title>Convergent genome expansion in fungi linked to evolution of root-endophyte symbiosis.</title>
        <authorList>
            <consortium name="DOE Joint Genome Institute"/>
            <person name="Ke Y.-H."/>
            <person name="Bonito G."/>
            <person name="Liao H.-L."/>
            <person name="Looney B."/>
            <person name="Rojas-Flechas A."/>
            <person name="Nash J."/>
            <person name="Hameed K."/>
            <person name="Schadt C."/>
            <person name="Martin F."/>
            <person name="Crous P.W."/>
            <person name="Miettinen O."/>
            <person name="Magnuson J.K."/>
            <person name="Labbe J."/>
            <person name="Jacobson D."/>
            <person name="Doktycz M.J."/>
            <person name="Veneault-Fourrey C."/>
            <person name="Kuo A."/>
            <person name="Mondo S."/>
            <person name="Calhoun S."/>
            <person name="Riley R."/>
            <person name="Ohm R."/>
            <person name="LaButti K."/>
            <person name="Andreopoulos B."/>
            <person name="Pangilinan J."/>
            <person name="Nolan M."/>
            <person name="Tritt A."/>
            <person name="Clum A."/>
            <person name="Lipzen A."/>
            <person name="Daum C."/>
            <person name="Barry K."/>
            <person name="Grigoriev I.V."/>
            <person name="Vilgalys R."/>
        </authorList>
    </citation>
    <scope>NUCLEOTIDE SEQUENCE</scope>
    <source>
        <strain evidence="2">PMI_201</strain>
    </source>
</reference>
<feature type="signal peptide" evidence="1">
    <location>
        <begin position="1"/>
        <end position="19"/>
    </location>
</feature>
<dbReference type="GeneID" id="70249441"/>
<dbReference type="AlphaFoldDB" id="A0AAD4PWA8"/>
<keyword evidence="3" id="KW-1185">Reference proteome</keyword>
<dbReference type="RefSeq" id="XP_046068245.1">
    <property type="nucleotide sequence ID" value="XM_046219154.1"/>
</dbReference>
<dbReference type="EMBL" id="JAJTJA010000011">
    <property type="protein sequence ID" value="KAH8692248.1"/>
    <property type="molecule type" value="Genomic_DNA"/>
</dbReference>